<reference evidence="1 2" key="1">
    <citation type="journal article" date="2021" name="Genome Biol.">
        <title>AFLAP: assembly-free linkage analysis pipeline using k-mers from genome sequencing data.</title>
        <authorList>
            <person name="Fletcher K."/>
            <person name="Zhang L."/>
            <person name="Gil J."/>
            <person name="Han R."/>
            <person name="Cavanaugh K."/>
            <person name="Michelmore R."/>
        </authorList>
    </citation>
    <scope>NUCLEOTIDE SEQUENCE [LARGE SCALE GENOMIC DNA]</scope>
    <source>
        <strain evidence="1 2">SF5</strain>
    </source>
</reference>
<protein>
    <submittedName>
        <fullName evidence="1">Uncharacterized protein</fullName>
    </submittedName>
</protein>
<proteinExistence type="predicted"/>
<evidence type="ECO:0000313" key="1">
    <source>
        <dbReference type="EMBL" id="TDH73216.1"/>
    </source>
</evidence>
<evidence type="ECO:0000313" key="2">
    <source>
        <dbReference type="Proteomes" id="UP000294530"/>
    </source>
</evidence>
<dbReference type="RefSeq" id="XP_067822715.1">
    <property type="nucleotide sequence ID" value="XM_067958629.1"/>
</dbReference>
<dbReference type="AlphaFoldDB" id="A0A976IJY8"/>
<dbReference type="GeneID" id="94344300"/>
<comment type="caution">
    <text evidence="1">The sequence shown here is derived from an EMBL/GenBank/DDBJ whole genome shotgun (WGS) entry which is preliminary data.</text>
</comment>
<dbReference type="EMBL" id="SHOA02000001">
    <property type="protein sequence ID" value="TDH73216.1"/>
    <property type="molecule type" value="Genomic_DNA"/>
</dbReference>
<organism evidence="1 2">
    <name type="scientific">Bremia lactucae</name>
    <name type="common">Lettuce downy mildew</name>
    <dbReference type="NCBI Taxonomy" id="4779"/>
    <lineage>
        <taxon>Eukaryota</taxon>
        <taxon>Sar</taxon>
        <taxon>Stramenopiles</taxon>
        <taxon>Oomycota</taxon>
        <taxon>Peronosporomycetes</taxon>
        <taxon>Peronosporales</taxon>
        <taxon>Peronosporaceae</taxon>
        <taxon>Bremia</taxon>
    </lineage>
</organism>
<dbReference type="KEGG" id="blac:94344300"/>
<keyword evidence="2" id="KW-1185">Reference proteome</keyword>
<gene>
    <name evidence="1" type="ORF">CCR75_000522</name>
</gene>
<name>A0A976IJY8_BRELC</name>
<accession>A0A976IJY8</accession>
<dbReference type="Proteomes" id="UP000294530">
    <property type="component" value="Unassembled WGS sequence"/>
</dbReference>
<sequence length="85" mass="9647">MYFQSWYYLQQCQHTNLLLSAAVQFLEKLVKLKSATADNEKSAFEVIVDGCASVSALNEAIKKKTLATYACDGEDFQLFGEERRE</sequence>